<evidence type="ECO:0000256" key="1">
    <source>
        <dbReference type="ARBA" id="ARBA00004496"/>
    </source>
</evidence>
<keyword evidence="4" id="KW-0051">Antiviral defense</keyword>
<dbReference type="Gene3D" id="1.10.520.30">
    <property type="entry name" value="AF1862-like domain"/>
    <property type="match status" value="1"/>
</dbReference>
<keyword evidence="7" id="KW-1185">Reference proteome</keyword>
<evidence type="ECO:0000256" key="5">
    <source>
        <dbReference type="ARBA" id="ARBA00030001"/>
    </source>
</evidence>
<dbReference type="Proteomes" id="UP000006835">
    <property type="component" value="Chromosome"/>
</dbReference>
<dbReference type="RefSeq" id="WP_013431316.1">
    <property type="nucleotide sequence ID" value="NC_014720.1"/>
</dbReference>
<reference evidence="6 7" key="2">
    <citation type="journal article" date="2011" name="J. Bacteriol.">
        <title>Complete genome sequences for the anaerobic, extremely thermophilic plant biomass-degrading bacteria Caldicellulosiruptor hydrothermalis, Caldicellulosiruptor kristjanssonii, Caldicellulosiruptor kronotskyensis, Caldicellulosiruptor owensenis, and Caldicellulosiruptor lactoaceticus.</title>
        <authorList>
            <person name="Blumer-Schuette S.E."/>
            <person name="Ozdemir I."/>
            <person name="Mistry D."/>
            <person name="Lucas S."/>
            <person name="Lapidus A."/>
            <person name="Cheng J.F."/>
            <person name="Goodwin L.A."/>
            <person name="Pitluck S."/>
            <person name="Land M.L."/>
            <person name="Hauser L.J."/>
            <person name="Woyke T."/>
            <person name="Mikhailova N."/>
            <person name="Pati A."/>
            <person name="Kyrpides N.C."/>
            <person name="Ivanova N."/>
            <person name="Detter J.C."/>
            <person name="Walston-Davenport K."/>
            <person name="Han S."/>
            <person name="Adams M.W."/>
            <person name="Kelly R.M."/>
        </authorList>
    </citation>
    <scope>NUCLEOTIDE SEQUENCE [LARGE SCALE GENOMIC DNA]</scope>
    <source>
        <strain evidence="7">DSM 18902 / VKM B-2412 / 2002</strain>
    </source>
</reference>
<evidence type="ECO:0000313" key="7">
    <source>
        <dbReference type="Proteomes" id="UP000006835"/>
    </source>
</evidence>
<protein>
    <recommendedName>
        <fullName evidence="5">CRISPR type III-B/RAMP module-associated protein Cmr5</fullName>
    </recommendedName>
</protein>
<name>E4SHM3_CALK2</name>
<dbReference type="EMBL" id="CP002330">
    <property type="protein sequence ID" value="ADQ47248.1"/>
    <property type="molecule type" value="Genomic_DNA"/>
</dbReference>
<dbReference type="OrthoDB" id="1716617at2"/>
<keyword evidence="3" id="KW-0963">Cytoplasm</keyword>
<evidence type="ECO:0000256" key="3">
    <source>
        <dbReference type="ARBA" id="ARBA00022490"/>
    </source>
</evidence>
<dbReference type="NCBIfam" id="TIGR01881">
    <property type="entry name" value="cas_Cmr5"/>
    <property type="match status" value="1"/>
</dbReference>
<comment type="subcellular location">
    <subcellularLocation>
        <location evidence="1">Cytoplasm</location>
    </subcellularLocation>
</comment>
<gene>
    <name evidence="6" type="ordered locus">Calkro_2435</name>
</gene>
<reference key="1">
    <citation type="submission" date="2010-11" db="EMBL/GenBank/DDBJ databases">
        <title>Complete sequence of Caldicellulosiruptor kronotskyensis 2002.</title>
        <authorList>
            <consortium name="US DOE Joint Genome Institute"/>
            <person name="Lucas S."/>
            <person name="Copeland A."/>
            <person name="Lapidus A."/>
            <person name="Cheng J.-F."/>
            <person name="Bruce D."/>
            <person name="Goodwin L."/>
            <person name="Pitluck S."/>
            <person name="Davenport K."/>
            <person name="Detter J.C."/>
            <person name="Han C."/>
            <person name="Tapia R."/>
            <person name="Land M."/>
            <person name="Hauser L."/>
            <person name="Jeffries C."/>
            <person name="Kyrpides N."/>
            <person name="Ivanova N."/>
            <person name="Mikhailova N."/>
            <person name="Blumer-Schuette S.E."/>
            <person name="Kelly R.M."/>
            <person name="Woyke T."/>
        </authorList>
    </citation>
    <scope>NUCLEOTIDE SEQUENCE</scope>
    <source>
        <strain>2002</strain>
    </source>
</reference>
<accession>E4SHM3</accession>
<dbReference type="SUPFAM" id="SSF158568">
    <property type="entry name" value="AF1862-like"/>
    <property type="match status" value="1"/>
</dbReference>
<organism evidence="6 7">
    <name type="scientific">Caldicellulosiruptor kronotskyensis (strain DSM 18902 / VKM B-2412 / 2002)</name>
    <dbReference type="NCBI Taxonomy" id="632348"/>
    <lineage>
        <taxon>Bacteria</taxon>
        <taxon>Bacillati</taxon>
        <taxon>Bacillota</taxon>
        <taxon>Bacillota incertae sedis</taxon>
        <taxon>Caldicellulosiruptorales</taxon>
        <taxon>Caldicellulosiruptoraceae</taxon>
        <taxon>Caldicellulosiruptor</taxon>
    </lineage>
</organism>
<proteinExistence type="inferred from homology"/>
<dbReference type="AlphaFoldDB" id="E4SHM3"/>
<comment type="similarity">
    <text evidence="2">Belongs to the CRISPR system Cmr5 family.</text>
</comment>
<dbReference type="KEGG" id="ckn:Calkro_2435"/>
<sequence>MSIKSIEQEIAQFCFNEISTYKKNVESQSDKLSRFKSDIRRLPAMITNNGLLATMVFYKKTNEDVYNIINSWFSYKRQNIDLIEYLTNDVDYEKLLFKTSEVLKLADWLKRIVEVEIKDEKTTEE</sequence>
<dbReference type="InterPro" id="IPR023101">
    <property type="entry name" value="AF1862-like_dom_sf"/>
</dbReference>
<dbReference type="Pfam" id="PF09701">
    <property type="entry name" value="Cas_Cmr5"/>
    <property type="match status" value="1"/>
</dbReference>
<dbReference type="InterPro" id="IPR010160">
    <property type="entry name" value="CRISPR-assoc_prot_Cmr5"/>
</dbReference>
<dbReference type="GO" id="GO:0051607">
    <property type="term" value="P:defense response to virus"/>
    <property type="evidence" value="ECO:0007669"/>
    <property type="project" value="UniProtKB-KW"/>
</dbReference>
<dbReference type="PATRIC" id="fig|632348.3.peg.2567"/>
<evidence type="ECO:0000256" key="4">
    <source>
        <dbReference type="ARBA" id="ARBA00023118"/>
    </source>
</evidence>
<dbReference type="GO" id="GO:0005737">
    <property type="term" value="C:cytoplasm"/>
    <property type="evidence" value="ECO:0007669"/>
    <property type="project" value="UniProtKB-SubCell"/>
</dbReference>
<evidence type="ECO:0000256" key="2">
    <source>
        <dbReference type="ARBA" id="ARBA00006161"/>
    </source>
</evidence>
<dbReference type="HOGENOM" id="CLU_120836_0_0_9"/>
<evidence type="ECO:0000313" key="6">
    <source>
        <dbReference type="EMBL" id="ADQ47248.1"/>
    </source>
</evidence>